<dbReference type="Pfam" id="PF00213">
    <property type="entry name" value="OSCP"/>
    <property type="match status" value="1"/>
</dbReference>
<proteinExistence type="inferred from homology"/>
<dbReference type="InterPro" id="IPR020781">
    <property type="entry name" value="ATPase_OSCP/d_CS"/>
</dbReference>
<keyword evidence="3 8" id="KW-0375">Hydrogen ion transport</keyword>
<protein>
    <recommendedName>
        <fullName evidence="8">ATP synthase subunit delta</fullName>
    </recommendedName>
    <alternativeName>
        <fullName evidence="8">ATP synthase F(1) sector subunit delta</fullName>
    </alternativeName>
    <alternativeName>
        <fullName evidence="8">F-type ATPase subunit delta</fullName>
        <shortName evidence="8">F-ATPase subunit delta</shortName>
    </alternativeName>
</protein>
<comment type="subcellular location">
    <subcellularLocation>
        <location evidence="8">Cell membrane</location>
        <topology evidence="8">Peripheral membrane protein</topology>
    </subcellularLocation>
    <subcellularLocation>
        <location evidence="1">Membrane</location>
    </subcellularLocation>
</comment>
<keyword evidence="10" id="KW-1185">Reference proteome</keyword>
<dbReference type="NCBIfam" id="NF004402">
    <property type="entry name" value="PRK05758.2-2"/>
    <property type="match status" value="1"/>
</dbReference>
<sequence length="180" mass="20381">MEELVAKRYSSALFEVALEGKTLDKTGEELSFVNQALEEHEELFKALKSPLIKPVEKKEIMKNIFEKHLTQETLNFIYVLVDKNRSSALKEISEEYHKLLARNNNTIQAVATTAVSMTKEQITELTEKLTKTSGKTVSLANEVDPSIIGGVFIQMGDKIIDGTLKRRLTEIEDRLKEVII</sequence>
<dbReference type="PRINTS" id="PR00125">
    <property type="entry name" value="ATPASEDELTA"/>
</dbReference>
<comment type="caution">
    <text evidence="9">The sequence shown here is derived from an EMBL/GenBank/DDBJ whole genome shotgun (WGS) entry which is preliminary data.</text>
</comment>
<accession>A0AA44BF89</accession>
<keyword evidence="2 8" id="KW-0813">Transport</keyword>
<organism evidence="9 10">
    <name type="scientific">Isachenkonia alkalipeptolytica</name>
    <dbReference type="NCBI Taxonomy" id="2565777"/>
    <lineage>
        <taxon>Bacteria</taxon>
        <taxon>Bacillati</taxon>
        <taxon>Bacillota</taxon>
        <taxon>Clostridia</taxon>
        <taxon>Eubacteriales</taxon>
        <taxon>Clostridiaceae</taxon>
        <taxon>Isachenkonia</taxon>
    </lineage>
</organism>
<dbReference type="Gene3D" id="1.10.520.20">
    <property type="entry name" value="N-terminal domain of the delta subunit of the F1F0-ATP synthase"/>
    <property type="match status" value="1"/>
</dbReference>
<dbReference type="PANTHER" id="PTHR11910">
    <property type="entry name" value="ATP SYNTHASE DELTA CHAIN"/>
    <property type="match status" value="1"/>
</dbReference>
<dbReference type="SUPFAM" id="SSF47928">
    <property type="entry name" value="N-terminal domain of the delta subunit of the F1F0-ATP synthase"/>
    <property type="match status" value="1"/>
</dbReference>
<dbReference type="EMBL" id="SUMG01000007">
    <property type="protein sequence ID" value="NBG88331.1"/>
    <property type="molecule type" value="Genomic_DNA"/>
</dbReference>
<keyword evidence="7 8" id="KW-0066">ATP synthesis</keyword>
<dbReference type="GO" id="GO:0045259">
    <property type="term" value="C:proton-transporting ATP synthase complex"/>
    <property type="evidence" value="ECO:0007669"/>
    <property type="project" value="UniProtKB-KW"/>
</dbReference>
<dbReference type="NCBIfam" id="TIGR01145">
    <property type="entry name" value="ATP_synt_delta"/>
    <property type="match status" value="1"/>
</dbReference>
<keyword evidence="5 8" id="KW-0472">Membrane</keyword>
<evidence type="ECO:0000256" key="3">
    <source>
        <dbReference type="ARBA" id="ARBA00022781"/>
    </source>
</evidence>
<name>A0AA44BF89_9CLOT</name>
<dbReference type="InterPro" id="IPR000711">
    <property type="entry name" value="ATPase_OSCP/dsu"/>
</dbReference>
<keyword evidence="6 8" id="KW-0139">CF(1)</keyword>
<comment type="function">
    <text evidence="8">This protein is part of the stalk that links CF(0) to CF(1). It either transmits conformational changes from CF(0) to CF(1) or is implicated in proton conduction.</text>
</comment>
<evidence type="ECO:0000256" key="8">
    <source>
        <dbReference type="HAMAP-Rule" id="MF_01416"/>
    </source>
</evidence>
<evidence type="ECO:0000256" key="6">
    <source>
        <dbReference type="ARBA" id="ARBA00023196"/>
    </source>
</evidence>
<dbReference type="PROSITE" id="PS00389">
    <property type="entry name" value="ATPASE_DELTA"/>
    <property type="match status" value="1"/>
</dbReference>
<gene>
    <name evidence="8" type="primary">atpH</name>
    <name evidence="9" type="ORF">ISALK_07430</name>
</gene>
<dbReference type="RefSeq" id="WP_160720784.1">
    <property type="nucleotide sequence ID" value="NZ_SUMG01000007.1"/>
</dbReference>
<dbReference type="HAMAP" id="MF_01416">
    <property type="entry name" value="ATP_synth_delta_bact"/>
    <property type="match status" value="1"/>
</dbReference>
<comment type="similarity">
    <text evidence="8">Belongs to the ATPase delta chain family.</text>
</comment>
<dbReference type="GO" id="GO:0005886">
    <property type="term" value="C:plasma membrane"/>
    <property type="evidence" value="ECO:0007669"/>
    <property type="project" value="UniProtKB-SubCell"/>
</dbReference>
<evidence type="ECO:0000256" key="5">
    <source>
        <dbReference type="ARBA" id="ARBA00023136"/>
    </source>
</evidence>
<dbReference type="NCBIfam" id="NF004403">
    <property type="entry name" value="PRK05758.2-4"/>
    <property type="match status" value="1"/>
</dbReference>
<dbReference type="Proteomes" id="UP000449710">
    <property type="component" value="Unassembled WGS sequence"/>
</dbReference>
<dbReference type="GO" id="GO:0046933">
    <property type="term" value="F:proton-transporting ATP synthase activity, rotational mechanism"/>
    <property type="evidence" value="ECO:0007669"/>
    <property type="project" value="UniProtKB-UniRule"/>
</dbReference>
<evidence type="ECO:0000256" key="1">
    <source>
        <dbReference type="ARBA" id="ARBA00004370"/>
    </source>
</evidence>
<evidence type="ECO:0000256" key="7">
    <source>
        <dbReference type="ARBA" id="ARBA00023310"/>
    </source>
</evidence>
<evidence type="ECO:0000313" key="9">
    <source>
        <dbReference type="EMBL" id="NBG88331.1"/>
    </source>
</evidence>
<dbReference type="InterPro" id="IPR026015">
    <property type="entry name" value="ATP_synth_OSCP/delta_N_sf"/>
</dbReference>
<reference evidence="9 10" key="1">
    <citation type="submission" date="2019-04" db="EMBL/GenBank/DDBJ databases">
        <title>Isachenkonia alkalipeptolytica gen. nov. sp. nov. a new anaerobic, alkiliphilic organothrophic bacterium capable to reduce synthesized ferrihydrite isolated from a soda lake.</title>
        <authorList>
            <person name="Toshchakov S.V."/>
            <person name="Zavarzina D.G."/>
            <person name="Zhilina T.N."/>
            <person name="Kostrikina N.A."/>
            <person name="Kublanov I.V."/>
        </authorList>
    </citation>
    <scope>NUCLEOTIDE SEQUENCE [LARGE SCALE GENOMIC DNA]</scope>
    <source>
        <strain evidence="9 10">Z-1701</strain>
    </source>
</reference>
<keyword evidence="4 8" id="KW-0406">Ion transport</keyword>
<evidence type="ECO:0000256" key="2">
    <source>
        <dbReference type="ARBA" id="ARBA00022448"/>
    </source>
</evidence>
<evidence type="ECO:0000256" key="4">
    <source>
        <dbReference type="ARBA" id="ARBA00023065"/>
    </source>
</evidence>
<keyword evidence="8" id="KW-1003">Cell membrane</keyword>
<comment type="function">
    <text evidence="8">F(1)F(0) ATP synthase produces ATP from ADP in the presence of a proton or sodium gradient. F-type ATPases consist of two structural domains, F(1) containing the extramembraneous catalytic core and F(0) containing the membrane proton channel, linked together by a central stalk and a peripheral stalk. During catalysis, ATP synthesis in the catalytic domain of F(1) is coupled via a rotary mechanism of the central stalk subunits to proton translocation.</text>
</comment>
<evidence type="ECO:0000313" key="10">
    <source>
        <dbReference type="Proteomes" id="UP000449710"/>
    </source>
</evidence>
<dbReference type="AlphaFoldDB" id="A0AA44BF89"/>